<accession>A0ABD1WL89</accession>
<comment type="caution">
    <text evidence="2">The sequence shown here is derived from an EMBL/GenBank/DDBJ whole genome shotgun (WGS) entry which is preliminary data.</text>
</comment>
<feature type="region of interest" description="Disordered" evidence="1">
    <location>
        <begin position="1"/>
        <end position="21"/>
    </location>
</feature>
<evidence type="ECO:0000313" key="3">
    <source>
        <dbReference type="Proteomes" id="UP001604277"/>
    </source>
</evidence>
<organism evidence="2 3">
    <name type="scientific">Forsythia ovata</name>
    <dbReference type="NCBI Taxonomy" id="205694"/>
    <lineage>
        <taxon>Eukaryota</taxon>
        <taxon>Viridiplantae</taxon>
        <taxon>Streptophyta</taxon>
        <taxon>Embryophyta</taxon>
        <taxon>Tracheophyta</taxon>
        <taxon>Spermatophyta</taxon>
        <taxon>Magnoliopsida</taxon>
        <taxon>eudicotyledons</taxon>
        <taxon>Gunneridae</taxon>
        <taxon>Pentapetalae</taxon>
        <taxon>asterids</taxon>
        <taxon>lamiids</taxon>
        <taxon>Lamiales</taxon>
        <taxon>Oleaceae</taxon>
        <taxon>Forsythieae</taxon>
        <taxon>Forsythia</taxon>
    </lineage>
</organism>
<reference evidence="3" key="1">
    <citation type="submission" date="2024-07" db="EMBL/GenBank/DDBJ databases">
        <title>Two chromosome-level genome assemblies of Korean endemic species Abeliophyllum distichum and Forsythia ovata (Oleaceae).</title>
        <authorList>
            <person name="Jang H."/>
        </authorList>
    </citation>
    <scope>NUCLEOTIDE SEQUENCE [LARGE SCALE GENOMIC DNA]</scope>
</reference>
<dbReference type="Proteomes" id="UP001604277">
    <property type="component" value="Unassembled WGS sequence"/>
</dbReference>
<proteinExistence type="predicted"/>
<dbReference type="PANTHER" id="PTHR35706:SF1">
    <property type="entry name" value="EMBRYOGENESIS-LIKE PROTEIN"/>
    <property type="match status" value="1"/>
</dbReference>
<evidence type="ECO:0000256" key="1">
    <source>
        <dbReference type="SAM" id="MobiDB-lite"/>
    </source>
</evidence>
<sequence>MELGAAAAAATSVEDNDKDTAAVEEGAGRLVIALNGQTRSAAHQKRPWSPKRPCILTRKLNARPVNEVLEMYEGLLKMLPDNQMSAIQRAIGLKIEQLKAELAQLNED</sequence>
<dbReference type="EMBL" id="JBFOLJ010000003">
    <property type="protein sequence ID" value="KAL2550387.1"/>
    <property type="molecule type" value="Genomic_DNA"/>
</dbReference>
<dbReference type="AlphaFoldDB" id="A0ABD1WL89"/>
<name>A0ABD1WL89_9LAMI</name>
<gene>
    <name evidence="2" type="ORF">Fot_11917</name>
</gene>
<keyword evidence="3" id="KW-1185">Reference proteome</keyword>
<dbReference type="InterPro" id="IPR053325">
    <property type="entry name" value="H3-Acetyl_Activator"/>
</dbReference>
<evidence type="ECO:0000313" key="2">
    <source>
        <dbReference type="EMBL" id="KAL2550387.1"/>
    </source>
</evidence>
<protein>
    <submittedName>
        <fullName evidence="2">Uncharacterized protein</fullName>
    </submittedName>
</protein>
<dbReference type="PANTHER" id="PTHR35706">
    <property type="entry name" value="F14O23.11 PROTEIN"/>
    <property type="match status" value="1"/>
</dbReference>